<comment type="caution">
    <text evidence="1">The sequence shown here is derived from an EMBL/GenBank/DDBJ whole genome shotgun (WGS) entry which is preliminary data.</text>
</comment>
<organism evidence="1 2">
    <name type="scientific">Meganyctiphanes norvegica</name>
    <name type="common">Northern krill</name>
    <name type="synonym">Thysanopoda norvegica</name>
    <dbReference type="NCBI Taxonomy" id="48144"/>
    <lineage>
        <taxon>Eukaryota</taxon>
        <taxon>Metazoa</taxon>
        <taxon>Ecdysozoa</taxon>
        <taxon>Arthropoda</taxon>
        <taxon>Crustacea</taxon>
        <taxon>Multicrustacea</taxon>
        <taxon>Malacostraca</taxon>
        <taxon>Eumalacostraca</taxon>
        <taxon>Eucarida</taxon>
        <taxon>Euphausiacea</taxon>
        <taxon>Euphausiidae</taxon>
        <taxon>Meganyctiphanes</taxon>
    </lineage>
</organism>
<reference evidence="1 2" key="1">
    <citation type="submission" date="2024-05" db="EMBL/GenBank/DDBJ databases">
        <authorList>
            <person name="Wallberg A."/>
        </authorList>
    </citation>
    <scope>NUCLEOTIDE SEQUENCE [LARGE SCALE GENOMIC DNA]</scope>
</reference>
<accession>A0AAV2S256</accession>
<dbReference type="SUPFAM" id="SSF50891">
    <property type="entry name" value="Cyclophilin-like"/>
    <property type="match status" value="1"/>
</dbReference>
<dbReference type="Gene3D" id="2.40.100.10">
    <property type="entry name" value="Cyclophilin-like"/>
    <property type="match status" value="1"/>
</dbReference>
<keyword evidence="2" id="KW-1185">Reference proteome</keyword>
<protein>
    <recommendedName>
        <fullName evidence="3">Peptidylprolyl isomerase</fullName>
    </recommendedName>
</protein>
<dbReference type="AlphaFoldDB" id="A0AAV2S256"/>
<feature type="non-terminal residue" evidence="1">
    <location>
        <position position="1"/>
    </location>
</feature>
<proteinExistence type="predicted"/>
<evidence type="ECO:0000313" key="1">
    <source>
        <dbReference type="EMBL" id="CAL4159155.1"/>
    </source>
</evidence>
<dbReference type="Proteomes" id="UP001497623">
    <property type="component" value="Unassembled WGS sequence"/>
</dbReference>
<evidence type="ECO:0008006" key="3">
    <source>
        <dbReference type="Google" id="ProtNLM"/>
    </source>
</evidence>
<dbReference type="EMBL" id="CAXKWB010043390">
    <property type="protein sequence ID" value="CAL4159155.1"/>
    <property type="molecule type" value="Genomic_DNA"/>
</dbReference>
<gene>
    <name evidence="1" type="ORF">MNOR_LOCUS32240</name>
</gene>
<dbReference type="InterPro" id="IPR029000">
    <property type="entry name" value="Cyclophilin-like_dom_sf"/>
</dbReference>
<sequence>YIWSGSGFRSPIYSLGFGIINRLGVVVDLREYETNNKYAYIERDGIRRSCKVFKECWRTFIPTLSREVKPPSFARLIKEADLCLTSATTTVFLDFSARGSNLGRVYFRVLCDTCHGRQFVMLALRTNGPTFKGATFCRKSTSHIALQDYLTEKGRRSNEPLLTIKEEKRGTGSKGKLFKFGQFRPTASFTILTKTLNDSYWPGYFGDVVEGMNVIDRAASAEYDIKEIMITQCGIVLEK</sequence>
<evidence type="ECO:0000313" key="2">
    <source>
        <dbReference type="Proteomes" id="UP001497623"/>
    </source>
</evidence>
<name>A0AAV2S256_MEGNR</name>